<feature type="region of interest" description="Disordered" evidence="4">
    <location>
        <begin position="542"/>
        <end position="565"/>
    </location>
</feature>
<evidence type="ECO:0000259" key="5">
    <source>
        <dbReference type="PROSITE" id="PS50137"/>
    </source>
</evidence>
<evidence type="ECO:0000256" key="4">
    <source>
        <dbReference type="SAM" id="MobiDB-lite"/>
    </source>
</evidence>
<dbReference type="EMBL" id="GIIL01005484">
    <property type="protein sequence ID" value="NOV49210.1"/>
    <property type="molecule type" value="Transcribed_RNA"/>
</dbReference>
<name>A0A6M2DUB9_XENCH</name>
<sequence>MMHPNMHSHGGHHHGGHPIHGGISMAHPIASAHQHQHNSHRDQNRMNSNGRMTHQHMNLHQQMQQRTVLHAVPPQPNAQPTGVLVSMSAGPTPVVSAQGGGVSVTLKQQQTATSVPSGAASATGTNDPVVEVANVTTTVRPENTTSGSSAQPAATLANTKEKTPMCLVNELARYNKIQHQYRLTSEQGPAHKKRFTVMLKLGDEEYVSEGASIKKAQHSAAAEALQSTQYKHPPLKTTRGGVRGSSEKTGSNGRSGGGGNITPTVELNALAMKRGEPAVYYVQPIVDTTNASQQQQNQSHVQPPHFVQIPPPQAAQLNGAGGFNNFHHHHQHHNQHHRPANMYQQQQNRFHQYDRRGNLMRNYHGAENRRYWKQHSSYGHVGPGEVCTVILKVGSREFMGSGNTPQAARHDAASKALEELKNLPMPDGTCPAVQGDNGTIVVEDDPNSELKSPISLVHEIALKRSLPVHFAVSSEKGPPHMKVFVTICKVGDLQTEGEGNGKKVSKKRAAEKMLEELHKLGPMYTKQNCGASANCVARIKRKPSATKKKSRNLIKEKSAEPEFSEEVNPISRLIQIQQAKKEKEPVYTLVEERGASRKREFVMEVSAGGHKATGTGPNKKHAKRVAAENLLSLMGLVTPVKSSIKSADDNQAPPEKPRKVTFRENLDVVSPPSSSTSNQQHHSQHHSNQQNIQSTGGSAGRQLVPGLLLMQDQNSQNFANTQKTGVNIQTTATIAKEFLNAGNSPTADALAKAGHNGQKFAGEQHVSGGMAQSVLRPKDQLLYLAQLLGFQVQFSDFPKGNHVEFLSLVSLSTSPPQVCHGAGVSTDASHDQAALTALQMLSEMGIDNITPKKDLSSTNPPVVGSSTAGTSPGGDASNVVDTIHISQNSVANNKITKATILGNGLKK</sequence>
<feature type="compositionally biased region" description="Polar residues" evidence="4">
    <location>
        <begin position="856"/>
        <end position="870"/>
    </location>
</feature>
<dbReference type="GO" id="GO:0008298">
    <property type="term" value="P:intracellular mRNA localization"/>
    <property type="evidence" value="ECO:0007669"/>
    <property type="project" value="TreeGrafter"/>
</dbReference>
<dbReference type="GO" id="GO:0098964">
    <property type="term" value="P:anterograde dendritic transport of messenger ribonucleoprotein complex"/>
    <property type="evidence" value="ECO:0007669"/>
    <property type="project" value="TreeGrafter"/>
</dbReference>
<dbReference type="SMART" id="SM00358">
    <property type="entry name" value="DSRM"/>
    <property type="match status" value="5"/>
</dbReference>
<feature type="compositionally biased region" description="Low complexity" evidence="4">
    <location>
        <begin position="292"/>
        <end position="305"/>
    </location>
</feature>
<dbReference type="CDD" id="cd19859">
    <property type="entry name" value="DSRM_STAU_rpt3"/>
    <property type="match status" value="1"/>
</dbReference>
<dbReference type="Pfam" id="PF16482">
    <property type="entry name" value="Staufen_C"/>
    <property type="match status" value="1"/>
</dbReference>
<dbReference type="GO" id="GO:0003729">
    <property type="term" value="F:mRNA binding"/>
    <property type="evidence" value="ECO:0007669"/>
    <property type="project" value="TreeGrafter"/>
</dbReference>
<feature type="compositionally biased region" description="Basic residues" evidence="4">
    <location>
        <begin position="542"/>
        <end position="552"/>
    </location>
</feature>
<feature type="region of interest" description="Disordered" evidence="4">
    <location>
        <begin position="643"/>
        <end position="700"/>
    </location>
</feature>
<dbReference type="GO" id="GO:0043025">
    <property type="term" value="C:neuronal cell body"/>
    <property type="evidence" value="ECO:0007669"/>
    <property type="project" value="TreeGrafter"/>
</dbReference>
<reference evidence="6" key="1">
    <citation type="submission" date="2020-03" db="EMBL/GenBank/DDBJ databases">
        <title>Transcriptomic Profiling of the Digestive Tract of the Rat Flea, Xenopsylla cheopis, Following Blood Feeding and Infection with Yersinia pestis.</title>
        <authorList>
            <person name="Bland D.M."/>
            <person name="Martens C.A."/>
            <person name="Virtaneva K."/>
            <person name="Kanakabandi K."/>
            <person name="Long D."/>
            <person name="Rosenke R."/>
            <person name="Saturday G.A."/>
            <person name="Hoyt F.H."/>
            <person name="Bruno D.P."/>
            <person name="Ribeiro J.M.C."/>
            <person name="Hinnebusch J."/>
        </authorList>
    </citation>
    <scope>NUCLEOTIDE SEQUENCE</scope>
</reference>
<dbReference type="PROSITE" id="PS50137">
    <property type="entry name" value="DS_RBD"/>
    <property type="match status" value="5"/>
</dbReference>
<dbReference type="AlphaFoldDB" id="A0A6M2DUB9"/>
<feature type="region of interest" description="Disordered" evidence="4">
    <location>
        <begin position="290"/>
        <end position="339"/>
    </location>
</feature>
<keyword evidence="2 3" id="KW-0694">RNA-binding</keyword>
<evidence type="ECO:0000256" key="2">
    <source>
        <dbReference type="ARBA" id="ARBA00022884"/>
    </source>
</evidence>
<dbReference type="GO" id="GO:0010468">
    <property type="term" value="P:regulation of gene expression"/>
    <property type="evidence" value="ECO:0007669"/>
    <property type="project" value="UniProtKB-ARBA"/>
</dbReference>
<feature type="domain" description="DRBM" evidence="5">
    <location>
        <begin position="776"/>
        <end position="843"/>
    </location>
</feature>
<dbReference type="GO" id="GO:0005886">
    <property type="term" value="C:plasma membrane"/>
    <property type="evidence" value="ECO:0007669"/>
    <property type="project" value="TreeGrafter"/>
</dbReference>
<feature type="domain" description="DRBM" evidence="5">
    <location>
        <begin position="568"/>
        <end position="636"/>
    </location>
</feature>
<protein>
    <submittedName>
        <fullName evidence="6">Putative staufen</fullName>
    </submittedName>
</protein>
<proteinExistence type="predicted"/>
<dbReference type="GO" id="GO:0035418">
    <property type="term" value="P:protein localization to synapse"/>
    <property type="evidence" value="ECO:0007669"/>
    <property type="project" value="TreeGrafter"/>
</dbReference>
<feature type="region of interest" description="Disordered" evidence="4">
    <location>
        <begin position="849"/>
        <end position="875"/>
    </location>
</feature>
<organism evidence="6">
    <name type="scientific">Xenopsylla cheopis</name>
    <name type="common">Oriental rat flea</name>
    <name type="synonym">Pulex cheopis</name>
    <dbReference type="NCBI Taxonomy" id="163159"/>
    <lineage>
        <taxon>Eukaryota</taxon>
        <taxon>Metazoa</taxon>
        <taxon>Ecdysozoa</taxon>
        <taxon>Arthropoda</taxon>
        <taxon>Hexapoda</taxon>
        <taxon>Insecta</taxon>
        <taxon>Pterygota</taxon>
        <taxon>Neoptera</taxon>
        <taxon>Endopterygota</taxon>
        <taxon>Siphonaptera</taxon>
        <taxon>Pulicidae</taxon>
        <taxon>Xenopsyllinae</taxon>
        <taxon>Xenopsylla</taxon>
    </lineage>
</organism>
<dbReference type="FunFam" id="3.30.160.20:FF:000007">
    <property type="entry name" value="Double-stranded RNA-binding protein Staufen homolog 1"/>
    <property type="match status" value="2"/>
</dbReference>
<dbReference type="CDD" id="cd19861">
    <property type="entry name" value="DSRM_STAU_rpt5"/>
    <property type="match status" value="1"/>
</dbReference>
<dbReference type="PANTHER" id="PTHR46054">
    <property type="entry name" value="MATERNAL EFFECT PROTEIN STAUFEN"/>
    <property type="match status" value="1"/>
</dbReference>
<accession>A0A6M2DUB9</accession>
<dbReference type="InterPro" id="IPR014720">
    <property type="entry name" value="dsRBD_dom"/>
</dbReference>
<dbReference type="PANTHER" id="PTHR46054:SF3">
    <property type="entry name" value="MATERNAL EFFECT PROTEIN STAUFEN"/>
    <property type="match status" value="1"/>
</dbReference>
<dbReference type="CDD" id="cd19860">
    <property type="entry name" value="DSRM_STAU_rpt4"/>
    <property type="match status" value="1"/>
</dbReference>
<dbReference type="InterPro" id="IPR051740">
    <property type="entry name" value="DRBM-containing_protein"/>
</dbReference>
<feature type="compositionally biased region" description="Low complexity" evidence="4">
    <location>
        <begin position="670"/>
        <end position="695"/>
    </location>
</feature>
<feature type="compositionally biased region" description="Basic and acidic residues" evidence="4">
    <location>
        <begin position="655"/>
        <end position="666"/>
    </location>
</feature>
<evidence type="ECO:0000256" key="1">
    <source>
        <dbReference type="ARBA" id="ARBA00022737"/>
    </source>
</evidence>
<dbReference type="GO" id="GO:0007281">
    <property type="term" value="P:germ cell development"/>
    <property type="evidence" value="ECO:0007669"/>
    <property type="project" value="TreeGrafter"/>
</dbReference>
<dbReference type="SUPFAM" id="SSF54768">
    <property type="entry name" value="dsRNA-binding domain-like"/>
    <property type="match status" value="5"/>
</dbReference>
<feature type="domain" description="DRBM" evidence="5">
    <location>
        <begin position="163"/>
        <end position="230"/>
    </location>
</feature>
<dbReference type="GO" id="GO:0010494">
    <property type="term" value="C:cytoplasmic stress granule"/>
    <property type="evidence" value="ECO:0007669"/>
    <property type="project" value="TreeGrafter"/>
</dbReference>
<dbReference type="FunFam" id="3.30.160.20:FF:000073">
    <property type="entry name" value="Double-stranded RNA-binding protein Staufen homolog"/>
    <property type="match status" value="1"/>
</dbReference>
<dbReference type="InterPro" id="IPR032478">
    <property type="entry name" value="Staufen_C"/>
</dbReference>
<dbReference type="Pfam" id="PF00035">
    <property type="entry name" value="dsrm"/>
    <property type="match status" value="3"/>
</dbReference>
<feature type="region of interest" description="Disordered" evidence="4">
    <location>
        <begin position="230"/>
        <end position="261"/>
    </location>
</feature>
<evidence type="ECO:0000313" key="6">
    <source>
        <dbReference type="EMBL" id="NOV49210.1"/>
    </source>
</evidence>
<feature type="domain" description="DRBM" evidence="5">
    <location>
        <begin position="391"/>
        <end position="422"/>
    </location>
</feature>
<dbReference type="GO" id="GO:0003725">
    <property type="term" value="F:double-stranded RNA binding"/>
    <property type="evidence" value="ECO:0007669"/>
    <property type="project" value="TreeGrafter"/>
</dbReference>
<feature type="compositionally biased region" description="Basic residues" evidence="4">
    <location>
        <begin position="326"/>
        <end position="339"/>
    </location>
</feature>
<dbReference type="GO" id="GO:0032839">
    <property type="term" value="C:dendrite cytoplasm"/>
    <property type="evidence" value="ECO:0007669"/>
    <property type="project" value="GOC"/>
</dbReference>
<keyword evidence="1" id="KW-0677">Repeat</keyword>
<evidence type="ECO:0000256" key="3">
    <source>
        <dbReference type="PROSITE-ProRule" id="PRU00266"/>
    </source>
</evidence>
<dbReference type="Gene3D" id="3.30.160.20">
    <property type="match status" value="5"/>
</dbReference>
<feature type="region of interest" description="Disordered" evidence="4">
    <location>
        <begin position="1"/>
        <end position="50"/>
    </location>
</feature>
<feature type="domain" description="DRBM" evidence="5">
    <location>
        <begin position="452"/>
        <end position="519"/>
    </location>
</feature>